<dbReference type="Proteomes" id="UP000241964">
    <property type="component" value="Unassembled WGS sequence"/>
</dbReference>
<dbReference type="GO" id="GO:0009279">
    <property type="term" value="C:cell outer membrane"/>
    <property type="evidence" value="ECO:0007669"/>
    <property type="project" value="UniProtKB-SubCell"/>
</dbReference>
<dbReference type="InterPro" id="IPR011990">
    <property type="entry name" value="TPR-like_helical_dom_sf"/>
</dbReference>
<dbReference type="EMBL" id="PYAS01000003">
    <property type="protein sequence ID" value="PSL31541.1"/>
    <property type="molecule type" value="Genomic_DNA"/>
</dbReference>
<name>A0A2P8GC42_9BACT</name>
<keyword evidence="10" id="KW-1185">Reference proteome</keyword>
<reference evidence="9 10" key="1">
    <citation type="submission" date="2018-03" db="EMBL/GenBank/DDBJ databases">
        <title>Genomic Encyclopedia of Archaeal and Bacterial Type Strains, Phase II (KMG-II): from individual species to whole genera.</title>
        <authorList>
            <person name="Goeker M."/>
        </authorList>
    </citation>
    <scope>NUCLEOTIDE SEQUENCE [LARGE SCALE GENOMIC DNA]</scope>
    <source>
        <strain evidence="9 10">DSM 29057</strain>
    </source>
</reference>
<evidence type="ECO:0000256" key="5">
    <source>
        <dbReference type="ARBA" id="ARBA00023237"/>
    </source>
</evidence>
<dbReference type="AlphaFoldDB" id="A0A2P8GC42"/>
<proteinExistence type="inferred from homology"/>
<keyword evidence="3 6" id="KW-0732">Signal</keyword>
<dbReference type="InterPro" id="IPR033985">
    <property type="entry name" value="SusD-like_N"/>
</dbReference>
<dbReference type="Pfam" id="PF14322">
    <property type="entry name" value="SusD-like_3"/>
    <property type="match status" value="1"/>
</dbReference>
<evidence type="ECO:0000313" key="9">
    <source>
        <dbReference type="EMBL" id="PSL31541.1"/>
    </source>
</evidence>
<dbReference type="Gene3D" id="1.25.40.390">
    <property type="match status" value="1"/>
</dbReference>
<evidence type="ECO:0000259" key="7">
    <source>
        <dbReference type="Pfam" id="PF07980"/>
    </source>
</evidence>
<evidence type="ECO:0000259" key="8">
    <source>
        <dbReference type="Pfam" id="PF14322"/>
    </source>
</evidence>
<evidence type="ECO:0000256" key="2">
    <source>
        <dbReference type="ARBA" id="ARBA00006275"/>
    </source>
</evidence>
<evidence type="ECO:0000256" key="1">
    <source>
        <dbReference type="ARBA" id="ARBA00004442"/>
    </source>
</evidence>
<feature type="signal peptide" evidence="6">
    <location>
        <begin position="1"/>
        <end position="20"/>
    </location>
</feature>
<keyword evidence="5" id="KW-0998">Cell outer membrane</keyword>
<dbReference type="OrthoDB" id="691907at2"/>
<evidence type="ECO:0000256" key="6">
    <source>
        <dbReference type="SAM" id="SignalP"/>
    </source>
</evidence>
<dbReference type="RefSeq" id="WP_106594862.1">
    <property type="nucleotide sequence ID" value="NZ_PYAS01000003.1"/>
</dbReference>
<feature type="chain" id="PRO_5015178713" evidence="6">
    <location>
        <begin position="21"/>
        <end position="513"/>
    </location>
</feature>
<comment type="caution">
    <text evidence="9">The sequence shown here is derived from an EMBL/GenBank/DDBJ whole genome shotgun (WGS) entry which is preliminary data.</text>
</comment>
<sequence length="513" mass="57513">MKRHIILASTLLLGMVLSCNQDVLEKTNPNGVTVENYYKNGAELTSGVTSVYSMLKANNLVAREWFFLHDLRGDDMAAGGGQLETPRNQLLLGTHDSGNSIMGTVWLAYYRLIHRANSVVDNSTAVSDIPAADKARLLAEARFLRAYAYYELVSMWGGVPLYKSYVLTVDGSLPRSTDAEVYAYVIAELKEIQEQLPATYNAANQGRATKGAAQMLLARVFMQQGDYANAKTELLKVYDSNLYALVDNYNDNYLEETEFNKESIFEVNFYPSGGVYNWDGDGNGATAGTETVRTQEYSAIGWRNVIPSNGLLNDFEKTTKGDAKTDPRYEDSFYFTGEKYNNGMSTLTDGQQNGSSSVVDGVTKKISWQKYSLMYKMNESFLTGGINQRIMRFAETILSLAEVENELGNIPQAVKYLNMTRARKSVSMPAYPTAKYPVTTKDQVFAAVMHERRVELSGEQIRNRDILRWRKNGKLKSEPIAYFQAKKHELLPIPQQEVDNNAKIDAKDQNPGY</sequence>
<evidence type="ECO:0000256" key="3">
    <source>
        <dbReference type="ARBA" id="ARBA00022729"/>
    </source>
</evidence>
<feature type="domain" description="RagB/SusD" evidence="7">
    <location>
        <begin position="261"/>
        <end position="513"/>
    </location>
</feature>
<keyword evidence="4" id="KW-0472">Membrane</keyword>
<feature type="domain" description="SusD-like N-terminal" evidence="8">
    <location>
        <begin position="96"/>
        <end position="221"/>
    </location>
</feature>
<organism evidence="9 10">
    <name type="scientific">Dyadobacter jiangsuensis</name>
    <dbReference type="NCBI Taxonomy" id="1591085"/>
    <lineage>
        <taxon>Bacteria</taxon>
        <taxon>Pseudomonadati</taxon>
        <taxon>Bacteroidota</taxon>
        <taxon>Cytophagia</taxon>
        <taxon>Cytophagales</taxon>
        <taxon>Spirosomataceae</taxon>
        <taxon>Dyadobacter</taxon>
    </lineage>
</organism>
<evidence type="ECO:0000313" key="10">
    <source>
        <dbReference type="Proteomes" id="UP000241964"/>
    </source>
</evidence>
<dbReference type="SUPFAM" id="SSF48452">
    <property type="entry name" value="TPR-like"/>
    <property type="match status" value="1"/>
</dbReference>
<comment type="subcellular location">
    <subcellularLocation>
        <location evidence="1">Cell outer membrane</location>
    </subcellularLocation>
</comment>
<accession>A0A2P8GC42</accession>
<protein>
    <submittedName>
        <fullName evidence="9">Putative outer membrane starch-binding protein</fullName>
    </submittedName>
</protein>
<comment type="similarity">
    <text evidence="2">Belongs to the SusD family.</text>
</comment>
<evidence type="ECO:0000256" key="4">
    <source>
        <dbReference type="ARBA" id="ARBA00023136"/>
    </source>
</evidence>
<dbReference type="PROSITE" id="PS51257">
    <property type="entry name" value="PROKAR_LIPOPROTEIN"/>
    <property type="match status" value="1"/>
</dbReference>
<dbReference type="Pfam" id="PF07980">
    <property type="entry name" value="SusD_RagB"/>
    <property type="match status" value="1"/>
</dbReference>
<dbReference type="InterPro" id="IPR012944">
    <property type="entry name" value="SusD_RagB_dom"/>
</dbReference>
<gene>
    <name evidence="9" type="ORF">CLV60_103407</name>
</gene>
<dbReference type="CDD" id="cd08977">
    <property type="entry name" value="SusD"/>
    <property type="match status" value="1"/>
</dbReference>